<dbReference type="AlphaFoldDB" id="A0A1W1BQH8"/>
<name>A0A1W1BQH8_9ZZZZ</name>
<proteinExistence type="predicted"/>
<feature type="transmembrane region" description="Helical" evidence="6">
    <location>
        <begin position="14"/>
        <end position="36"/>
    </location>
</feature>
<keyword evidence="2" id="KW-1003">Cell membrane</keyword>
<dbReference type="EMBL" id="FPHG01000029">
    <property type="protein sequence ID" value="SFV55756.1"/>
    <property type="molecule type" value="Genomic_DNA"/>
</dbReference>
<keyword evidence="5 6" id="KW-0472">Membrane</keyword>
<accession>A0A1W1BQH8</accession>
<evidence type="ECO:0000256" key="5">
    <source>
        <dbReference type="ARBA" id="ARBA00023136"/>
    </source>
</evidence>
<sequence length="129" mass="14336">MIDTLLNFLNQQEVIQAIIIIGSMILFFIGLFGMLTQKHFIKIFISIEIMEIAIFIFFIGLIFQRGKTAPMLGDGITKFVNMNDPIPHAMILTAIVIGMAVLALGVSMAIEYNKLTGVTDIDKMKGLKN</sequence>
<evidence type="ECO:0000256" key="6">
    <source>
        <dbReference type="SAM" id="Phobius"/>
    </source>
</evidence>
<dbReference type="PANTHER" id="PTHR34583">
    <property type="entry name" value="ANTIPORTER SUBUNIT MNHC2-RELATED"/>
    <property type="match status" value="1"/>
</dbReference>
<dbReference type="InterPro" id="IPR050601">
    <property type="entry name" value="CPA3_antiporter_subunitC"/>
</dbReference>
<reference evidence="7" key="1">
    <citation type="submission" date="2016-10" db="EMBL/GenBank/DDBJ databases">
        <authorList>
            <person name="de Groot N.N."/>
        </authorList>
    </citation>
    <scope>NUCLEOTIDE SEQUENCE</scope>
</reference>
<evidence type="ECO:0000256" key="3">
    <source>
        <dbReference type="ARBA" id="ARBA00022692"/>
    </source>
</evidence>
<dbReference type="Pfam" id="PF00420">
    <property type="entry name" value="Oxidored_q2"/>
    <property type="match status" value="1"/>
</dbReference>
<keyword evidence="3 6" id="KW-0812">Transmembrane</keyword>
<comment type="subcellular location">
    <subcellularLocation>
        <location evidence="1">Cell membrane</location>
        <topology evidence="1">Multi-pass membrane protein</topology>
    </subcellularLocation>
</comment>
<organism evidence="7">
    <name type="scientific">hydrothermal vent metagenome</name>
    <dbReference type="NCBI Taxonomy" id="652676"/>
    <lineage>
        <taxon>unclassified sequences</taxon>
        <taxon>metagenomes</taxon>
        <taxon>ecological metagenomes</taxon>
    </lineage>
</organism>
<dbReference type="Gene3D" id="1.10.287.3510">
    <property type="match status" value="1"/>
</dbReference>
<protein>
    <submittedName>
        <fullName evidence="7">Putative Na(+) H(+) antiporter subunit C</fullName>
    </submittedName>
</protein>
<evidence type="ECO:0000313" key="7">
    <source>
        <dbReference type="EMBL" id="SFV55756.1"/>
    </source>
</evidence>
<dbReference type="PANTHER" id="PTHR34583:SF2">
    <property type="entry name" value="ANTIPORTER SUBUNIT MNHC2-RELATED"/>
    <property type="match status" value="1"/>
</dbReference>
<keyword evidence="4 6" id="KW-1133">Transmembrane helix</keyword>
<gene>
    <name evidence="7" type="ORF">MNB_SV-9-154</name>
</gene>
<feature type="transmembrane region" description="Helical" evidence="6">
    <location>
        <begin position="86"/>
        <end position="106"/>
    </location>
</feature>
<evidence type="ECO:0000256" key="4">
    <source>
        <dbReference type="ARBA" id="ARBA00022989"/>
    </source>
</evidence>
<dbReference type="GO" id="GO:0005886">
    <property type="term" value="C:plasma membrane"/>
    <property type="evidence" value="ECO:0007669"/>
    <property type="project" value="UniProtKB-SubCell"/>
</dbReference>
<dbReference type="InterPro" id="IPR039428">
    <property type="entry name" value="NUOK/Mnh_C1-like"/>
</dbReference>
<evidence type="ECO:0000256" key="1">
    <source>
        <dbReference type="ARBA" id="ARBA00004651"/>
    </source>
</evidence>
<feature type="transmembrane region" description="Helical" evidence="6">
    <location>
        <begin position="43"/>
        <end position="66"/>
    </location>
</feature>
<evidence type="ECO:0000256" key="2">
    <source>
        <dbReference type="ARBA" id="ARBA00022475"/>
    </source>
</evidence>